<keyword evidence="2" id="KW-1185">Reference proteome</keyword>
<evidence type="ECO:0000313" key="2">
    <source>
        <dbReference type="Proteomes" id="UP001595989"/>
    </source>
</evidence>
<protein>
    <submittedName>
        <fullName evidence="1">Uncharacterized protein</fullName>
    </submittedName>
</protein>
<comment type="caution">
    <text evidence="1">The sequence shown here is derived from an EMBL/GenBank/DDBJ whole genome shotgun (WGS) entry which is preliminary data.</text>
</comment>
<accession>A0ABV9DPD3</accession>
<name>A0ABV9DPD3_9BACI</name>
<evidence type="ECO:0000313" key="1">
    <source>
        <dbReference type="EMBL" id="MFC4560046.1"/>
    </source>
</evidence>
<proteinExistence type="predicted"/>
<gene>
    <name evidence="1" type="ORF">ACFO3D_17955</name>
</gene>
<dbReference type="Proteomes" id="UP001595989">
    <property type="component" value="Unassembled WGS sequence"/>
</dbReference>
<sequence>MMYYYLLFDMIQSFMKKSVEDKFNYDIGLKVKTAYPKVLVESELVSCDY</sequence>
<dbReference type="EMBL" id="JBHSFU010000015">
    <property type="protein sequence ID" value="MFC4560046.1"/>
    <property type="molecule type" value="Genomic_DNA"/>
</dbReference>
<reference evidence="2" key="1">
    <citation type="journal article" date="2019" name="Int. J. Syst. Evol. Microbiol.">
        <title>The Global Catalogue of Microorganisms (GCM) 10K type strain sequencing project: providing services to taxonomists for standard genome sequencing and annotation.</title>
        <authorList>
            <consortium name="The Broad Institute Genomics Platform"/>
            <consortium name="The Broad Institute Genome Sequencing Center for Infectious Disease"/>
            <person name="Wu L."/>
            <person name="Ma J."/>
        </authorList>
    </citation>
    <scope>NUCLEOTIDE SEQUENCE [LARGE SCALE GENOMIC DNA]</scope>
    <source>
        <strain evidence="2">CGMCC 4.7426</strain>
    </source>
</reference>
<dbReference type="RefSeq" id="WP_390299425.1">
    <property type="nucleotide sequence ID" value="NZ_JBHSFU010000015.1"/>
</dbReference>
<organism evidence="1 2">
    <name type="scientific">Virgibacillus kekensis</name>
    <dbReference type="NCBI Taxonomy" id="202261"/>
    <lineage>
        <taxon>Bacteria</taxon>
        <taxon>Bacillati</taxon>
        <taxon>Bacillota</taxon>
        <taxon>Bacilli</taxon>
        <taxon>Bacillales</taxon>
        <taxon>Bacillaceae</taxon>
        <taxon>Virgibacillus</taxon>
    </lineage>
</organism>